<evidence type="ECO:0000313" key="2">
    <source>
        <dbReference type="EMBL" id="PNG19991.1"/>
    </source>
</evidence>
<dbReference type="EMBL" id="POUC01000173">
    <property type="protein sequence ID" value="PNG19991.1"/>
    <property type="molecule type" value="Genomic_DNA"/>
</dbReference>
<dbReference type="Proteomes" id="UP000235943">
    <property type="component" value="Unassembled WGS sequence"/>
</dbReference>
<evidence type="ECO:0000256" key="1">
    <source>
        <dbReference type="SAM" id="MobiDB-lite"/>
    </source>
</evidence>
<comment type="caution">
    <text evidence="2">The sequence shown here is derived from an EMBL/GenBank/DDBJ whole genome shotgun (WGS) entry which is preliminary data.</text>
</comment>
<protein>
    <submittedName>
        <fullName evidence="2">Uncharacterized protein</fullName>
    </submittedName>
</protein>
<feature type="region of interest" description="Disordered" evidence="1">
    <location>
        <begin position="19"/>
        <end position="46"/>
    </location>
</feature>
<sequence>MVRLGRVLRRRGQAARAATLRLFAGGSRRERNRRPGEPSVHDDDLRATAYQLTDAVGLQRCRPAGG</sequence>
<reference evidence="2 3" key="1">
    <citation type="submission" date="2018-01" db="EMBL/GenBank/DDBJ databases">
        <title>Draft genome sequence of Streptomyces sp. 13K301.</title>
        <authorList>
            <person name="Sahin N."/>
            <person name="Saygin H."/>
            <person name="Ay H."/>
        </authorList>
    </citation>
    <scope>NUCLEOTIDE SEQUENCE [LARGE SCALE GENOMIC DNA]</scope>
    <source>
        <strain evidence="2 3">13K301</strain>
    </source>
</reference>
<keyword evidence="3" id="KW-1185">Reference proteome</keyword>
<name>A0A2N8TLU1_9ACTN</name>
<dbReference type="RefSeq" id="WP_102910905.1">
    <property type="nucleotide sequence ID" value="NZ_POUC01000173.1"/>
</dbReference>
<organism evidence="2 3">
    <name type="scientific">Streptomyces cahuitamycinicus</name>
    <dbReference type="NCBI Taxonomy" id="2070367"/>
    <lineage>
        <taxon>Bacteria</taxon>
        <taxon>Bacillati</taxon>
        <taxon>Actinomycetota</taxon>
        <taxon>Actinomycetes</taxon>
        <taxon>Kitasatosporales</taxon>
        <taxon>Streptomycetaceae</taxon>
        <taxon>Streptomyces</taxon>
    </lineage>
</organism>
<feature type="compositionally biased region" description="Basic and acidic residues" evidence="1">
    <location>
        <begin position="27"/>
        <end position="46"/>
    </location>
</feature>
<accession>A0A2N8TLU1</accession>
<dbReference type="OrthoDB" id="4317601at2"/>
<gene>
    <name evidence="2" type="ORF">C1J00_22730</name>
</gene>
<evidence type="ECO:0000313" key="3">
    <source>
        <dbReference type="Proteomes" id="UP000235943"/>
    </source>
</evidence>
<proteinExistence type="predicted"/>
<dbReference type="AlphaFoldDB" id="A0A2N8TLU1"/>